<dbReference type="AlphaFoldDB" id="A0A370FN43"/>
<dbReference type="InterPro" id="IPR036661">
    <property type="entry name" value="Luciferase-like_sf"/>
</dbReference>
<feature type="domain" description="Luciferase-like" evidence="3">
    <location>
        <begin position="13"/>
        <end position="307"/>
    </location>
</feature>
<organism evidence="4 5">
    <name type="scientific">Pseudacidovorax intermedius</name>
    <dbReference type="NCBI Taxonomy" id="433924"/>
    <lineage>
        <taxon>Bacteria</taxon>
        <taxon>Pseudomonadati</taxon>
        <taxon>Pseudomonadota</taxon>
        <taxon>Betaproteobacteria</taxon>
        <taxon>Burkholderiales</taxon>
        <taxon>Comamonadaceae</taxon>
        <taxon>Pseudacidovorax</taxon>
    </lineage>
</organism>
<dbReference type="NCBIfam" id="TIGR03558">
    <property type="entry name" value="oxido_grp_1"/>
    <property type="match status" value="1"/>
</dbReference>
<dbReference type="GO" id="GO:0005829">
    <property type="term" value="C:cytosol"/>
    <property type="evidence" value="ECO:0007669"/>
    <property type="project" value="TreeGrafter"/>
</dbReference>
<dbReference type="EMBL" id="QQAV01000001">
    <property type="protein sequence ID" value="RDI29152.1"/>
    <property type="molecule type" value="Genomic_DNA"/>
</dbReference>
<dbReference type="GO" id="GO:0016705">
    <property type="term" value="F:oxidoreductase activity, acting on paired donors, with incorporation or reduction of molecular oxygen"/>
    <property type="evidence" value="ECO:0007669"/>
    <property type="project" value="InterPro"/>
</dbReference>
<dbReference type="InterPro" id="IPR019949">
    <property type="entry name" value="CmoO-like"/>
</dbReference>
<protein>
    <recommendedName>
        <fullName evidence="2">Luciferase-like monooxygenase</fullName>
    </recommendedName>
</protein>
<name>A0A370FN43_9BURK</name>
<dbReference type="Gene3D" id="3.20.20.30">
    <property type="entry name" value="Luciferase-like domain"/>
    <property type="match status" value="1"/>
</dbReference>
<evidence type="ECO:0000256" key="2">
    <source>
        <dbReference type="ARBA" id="ARBA00074555"/>
    </source>
</evidence>
<dbReference type="Pfam" id="PF00296">
    <property type="entry name" value="Bac_luciferase"/>
    <property type="match status" value="1"/>
</dbReference>
<dbReference type="PANTHER" id="PTHR30137">
    <property type="entry name" value="LUCIFERASE-LIKE MONOOXYGENASE"/>
    <property type="match status" value="1"/>
</dbReference>
<dbReference type="PANTHER" id="PTHR30137:SF6">
    <property type="entry name" value="LUCIFERASE-LIKE MONOOXYGENASE"/>
    <property type="match status" value="1"/>
</dbReference>
<evidence type="ECO:0000259" key="3">
    <source>
        <dbReference type="Pfam" id="PF00296"/>
    </source>
</evidence>
<evidence type="ECO:0000256" key="1">
    <source>
        <dbReference type="ARBA" id="ARBA00007789"/>
    </source>
</evidence>
<gene>
    <name evidence="4" type="ORF">DFR41_101908</name>
</gene>
<keyword evidence="5" id="KW-1185">Reference proteome</keyword>
<dbReference type="InterPro" id="IPR050766">
    <property type="entry name" value="Bact_Lucif_Oxidored"/>
</dbReference>
<dbReference type="Proteomes" id="UP000255265">
    <property type="component" value="Unassembled WGS sequence"/>
</dbReference>
<comment type="caution">
    <text evidence="4">The sequence shown here is derived from an EMBL/GenBank/DDBJ whole genome shotgun (WGS) entry which is preliminary data.</text>
</comment>
<dbReference type="FunFam" id="3.20.20.30:FF:000002">
    <property type="entry name" value="LLM class flavin-dependent oxidoreductase"/>
    <property type="match status" value="1"/>
</dbReference>
<dbReference type="CDD" id="cd00347">
    <property type="entry name" value="Flavin_utilizing_monoxygenases"/>
    <property type="match status" value="2"/>
</dbReference>
<evidence type="ECO:0000313" key="5">
    <source>
        <dbReference type="Proteomes" id="UP000255265"/>
    </source>
</evidence>
<dbReference type="STRING" id="433924.NS331_09015"/>
<evidence type="ECO:0000313" key="4">
    <source>
        <dbReference type="EMBL" id="RDI29152.1"/>
    </source>
</evidence>
<reference evidence="4 5" key="1">
    <citation type="submission" date="2018-07" db="EMBL/GenBank/DDBJ databases">
        <title>Genomic Encyclopedia of Type Strains, Phase IV (KMG-IV): sequencing the most valuable type-strain genomes for metagenomic binning, comparative biology and taxonomic classification.</title>
        <authorList>
            <person name="Goeker M."/>
        </authorList>
    </citation>
    <scope>NUCLEOTIDE SEQUENCE [LARGE SCALE GENOMIC DNA]</scope>
    <source>
        <strain evidence="4 5">DSM 21352</strain>
    </source>
</reference>
<sequence>MIGSMSDSPLPLSILDLSPIRDDGDAGQSFRHSLSLAQHGEALGFRRYWLAEHHGMPGIASAATSTLLAYIGAGTRSIRIGAGGVMLPNHSPLVIAEQFGTLESLYPGRIDLGLGRAPGSDQRTSRALRRDLASDADQFPQDVLELMDFMSPEPRQSVLAVPGRGLQVPVWILGSSTFGAQLAAHLGLPYAFASHFAPQQLMPALRIYRETFKPSAQLAKPYAMAGFNIFAADDEAQAHLLASSWQQSFVNLRSGRPGRLPPPVAGYRERIGPSENMLLDSVLSCAAIGTRETVRAGLQEFVDRTGVQEVIVASGVYDHAARLRSYEIAAEAARDLRMPA</sequence>
<accession>A0A370FN43</accession>
<dbReference type="InterPro" id="IPR011251">
    <property type="entry name" value="Luciferase-like_dom"/>
</dbReference>
<comment type="similarity">
    <text evidence="1">To bacterial alkanal monooxygenase alpha and beta chains.</text>
</comment>
<proteinExistence type="predicted"/>
<dbReference type="SUPFAM" id="SSF51679">
    <property type="entry name" value="Bacterial luciferase-like"/>
    <property type="match status" value="1"/>
</dbReference>